<comment type="catalytic activity">
    <reaction evidence="17 18">
        <text>[protein]-dithiol + NADP(+) = [protein]-disulfide + NADPH + H(+)</text>
        <dbReference type="Rhea" id="RHEA:18753"/>
        <dbReference type="Rhea" id="RHEA-COMP:10593"/>
        <dbReference type="Rhea" id="RHEA-COMP:10594"/>
        <dbReference type="ChEBI" id="CHEBI:15378"/>
        <dbReference type="ChEBI" id="CHEBI:29950"/>
        <dbReference type="ChEBI" id="CHEBI:50058"/>
        <dbReference type="ChEBI" id="CHEBI:57783"/>
        <dbReference type="ChEBI" id="CHEBI:58349"/>
        <dbReference type="EC" id="1.8.1.8"/>
    </reaction>
</comment>
<evidence type="ECO:0000256" key="8">
    <source>
        <dbReference type="ARBA" id="ARBA00022748"/>
    </source>
</evidence>
<name>A0A2T0XHZ9_9BURK</name>
<keyword evidence="14 18" id="KW-1015">Disulfide bond</keyword>
<dbReference type="Pfam" id="PF13899">
    <property type="entry name" value="Thioredoxin_7"/>
    <property type="match status" value="1"/>
</dbReference>
<comment type="subcellular location">
    <subcellularLocation>
        <location evidence="1 18">Cell inner membrane</location>
        <topology evidence="1 18">Multi-pass membrane protein</topology>
    </subcellularLocation>
</comment>
<keyword evidence="8 18" id="KW-0201">Cytochrome c-type biogenesis</keyword>
<dbReference type="Pfam" id="PF02683">
    <property type="entry name" value="DsbD_TM"/>
    <property type="match status" value="1"/>
</dbReference>
<feature type="transmembrane region" description="Helical" evidence="18">
    <location>
        <begin position="334"/>
        <end position="363"/>
    </location>
</feature>
<dbReference type="PROSITE" id="PS00194">
    <property type="entry name" value="THIOREDOXIN_1"/>
    <property type="match status" value="1"/>
</dbReference>
<evidence type="ECO:0000256" key="2">
    <source>
        <dbReference type="ARBA" id="ARBA00007241"/>
    </source>
</evidence>
<keyword evidence="9 18" id="KW-0249">Electron transport</keyword>
<dbReference type="InterPro" id="IPR036929">
    <property type="entry name" value="DsbDN_sf"/>
</dbReference>
<feature type="transmembrane region" description="Helical" evidence="18">
    <location>
        <begin position="369"/>
        <end position="395"/>
    </location>
</feature>
<evidence type="ECO:0000256" key="9">
    <source>
        <dbReference type="ARBA" id="ARBA00022982"/>
    </source>
</evidence>
<dbReference type="InterPro" id="IPR036249">
    <property type="entry name" value="Thioredoxin-like_sf"/>
</dbReference>
<feature type="transmembrane region" description="Helical" evidence="18">
    <location>
        <begin position="407"/>
        <end position="424"/>
    </location>
</feature>
<feature type="transmembrane region" description="Helical" evidence="18">
    <location>
        <begin position="469"/>
        <end position="490"/>
    </location>
</feature>
<dbReference type="OrthoDB" id="9811036at2"/>
<evidence type="ECO:0000256" key="4">
    <source>
        <dbReference type="ARBA" id="ARBA00022475"/>
    </source>
</evidence>
<keyword evidence="5 18" id="KW-0997">Cell inner membrane</keyword>
<dbReference type="InterPro" id="IPR017937">
    <property type="entry name" value="Thioredoxin_CS"/>
</dbReference>
<dbReference type="SUPFAM" id="SSF52833">
    <property type="entry name" value="Thioredoxin-like"/>
    <property type="match status" value="1"/>
</dbReference>
<dbReference type="GO" id="GO:0009055">
    <property type="term" value="F:electron transfer activity"/>
    <property type="evidence" value="ECO:0007669"/>
    <property type="project" value="UniProtKB-UniRule"/>
</dbReference>
<keyword evidence="7 18" id="KW-0732">Signal</keyword>
<proteinExistence type="inferred from homology"/>
<dbReference type="InterPro" id="IPR013766">
    <property type="entry name" value="Thioredoxin_domain"/>
</dbReference>
<dbReference type="SUPFAM" id="SSF74863">
    <property type="entry name" value="Thiol:disulfide interchange protein DsbD, N-terminal domain (DsbD-alpha)"/>
    <property type="match status" value="1"/>
</dbReference>
<keyword evidence="4 18" id="KW-1003">Cell membrane</keyword>
<keyword evidence="11 18" id="KW-0560">Oxidoreductase</keyword>
<comment type="function">
    <text evidence="18">Required to facilitate the formation of correct disulfide bonds in some periplasmic proteins and for the assembly of the periplasmic c-type cytochromes. Acts by transferring electrons from cytoplasmic thioredoxin to the periplasm. This transfer involves a cascade of disulfide bond formation and reduction steps.</text>
</comment>
<evidence type="ECO:0000256" key="15">
    <source>
        <dbReference type="ARBA" id="ARBA00023284"/>
    </source>
</evidence>
<evidence type="ECO:0000256" key="3">
    <source>
        <dbReference type="ARBA" id="ARBA00022448"/>
    </source>
</evidence>
<evidence type="ECO:0000256" key="7">
    <source>
        <dbReference type="ARBA" id="ARBA00022729"/>
    </source>
</evidence>
<gene>
    <name evidence="18" type="primary">dsbD</name>
    <name evidence="20" type="ORF">BCM14_1375</name>
</gene>
<comment type="similarity">
    <text evidence="2 18">Belongs to the thioredoxin family. DsbD subfamily.</text>
</comment>
<evidence type="ECO:0000256" key="12">
    <source>
        <dbReference type="ARBA" id="ARBA00023027"/>
    </source>
</evidence>
<evidence type="ECO:0000313" key="21">
    <source>
        <dbReference type="Proteomes" id="UP000238308"/>
    </source>
</evidence>
<feature type="signal peptide" evidence="18">
    <location>
        <begin position="1"/>
        <end position="30"/>
    </location>
</feature>
<keyword evidence="3 18" id="KW-0813">Transport</keyword>
<evidence type="ECO:0000256" key="6">
    <source>
        <dbReference type="ARBA" id="ARBA00022692"/>
    </source>
</evidence>
<dbReference type="GO" id="GO:0017004">
    <property type="term" value="P:cytochrome complex assembly"/>
    <property type="evidence" value="ECO:0007669"/>
    <property type="project" value="UniProtKB-UniRule"/>
</dbReference>
<evidence type="ECO:0000256" key="5">
    <source>
        <dbReference type="ARBA" id="ARBA00022519"/>
    </source>
</evidence>
<feature type="disulfide bond" description="Redox-active" evidence="18">
    <location>
        <begin position="559"/>
        <end position="562"/>
    </location>
</feature>
<comment type="catalytic activity">
    <reaction evidence="16 18">
        <text>[protein]-dithiol + NAD(+) = [protein]-disulfide + NADH + H(+)</text>
        <dbReference type="Rhea" id="RHEA:18749"/>
        <dbReference type="Rhea" id="RHEA-COMP:10593"/>
        <dbReference type="Rhea" id="RHEA-COMP:10594"/>
        <dbReference type="ChEBI" id="CHEBI:15378"/>
        <dbReference type="ChEBI" id="CHEBI:29950"/>
        <dbReference type="ChEBI" id="CHEBI:50058"/>
        <dbReference type="ChEBI" id="CHEBI:57540"/>
        <dbReference type="ChEBI" id="CHEBI:57945"/>
        <dbReference type="EC" id="1.8.1.8"/>
    </reaction>
</comment>
<dbReference type="Gene3D" id="2.60.40.1250">
    <property type="entry name" value="Thiol:disulfide interchange protein DsbD, N-terminal domain"/>
    <property type="match status" value="1"/>
</dbReference>
<evidence type="ECO:0000256" key="11">
    <source>
        <dbReference type="ARBA" id="ARBA00023002"/>
    </source>
</evidence>
<feature type="chain" id="PRO_5015790527" description="Thiol:disulfide interchange protein DsbD" evidence="18">
    <location>
        <begin position="31"/>
        <end position="644"/>
    </location>
</feature>
<accession>A0A2T0XHZ9</accession>
<dbReference type="GO" id="GO:0047134">
    <property type="term" value="F:protein-disulfide reductase [NAD(P)H] activity"/>
    <property type="evidence" value="ECO:0007669"/>
    <property type="project" value="UniProtKB-UniRule"/>
</dbReference>
<dbReference type="PANTHER" id="PTHR32234:SF0">
    <property type="entry name" value="THIOL:DISULFIDE INTERCHANGE PROTEIN DSBD"/>
    <property type="match status" value="1"/>
</dbReference>
<comment type="caution">
    <text evidence="20">The sequence shown here is derived from an EMBL/GenBank/DDBJ whole genome shotgun (WGS) entry which is preliminary data.</text>
</comment>
<evidence type="ECO:0000256" key="14">
    <source>
        <dbReference type="ARBA" id="ARBA00023157"/>
    </source>
</evidence>
<keyword evidence="6 18" id="KW-0812">Transmembrane</keyword>
<keyword evidence="13 18" id="KW-0472">Membrane</keyword>
<dbReference type="GO" id="GO:0045454">
    <property type="term" value="P:cell redox homeostasis"/>
    <property type="evidence" value="ECO:0007669"/>
    <property type="project" value="TreeGrafter"/>
</dbReference>
<dbReference type="HAMAP" id="MF_00399">
    <property type="entry name" value="DbsD"/>
    <property type="match status" value="1"/>
</dbReference>
<dbReference type="PROSITE" id="PS51352">
    <property type="entry name" value="THIOREDOXIN_2"/>
    <property type="match status" value="1"/>
</dbReference>
<keyword evidence="15 18" id="KW-0676">Redox-active center</keyword>
<protein>
    <recommendedName>
        <fullName evidence="18">Thiol:disulfide interchange protein DsbD</fullName>
        <ecNumber evidence="18">1.8.1.8</ecNumber>
    </recommendedName>
    <alternativeName>
        <fullName evidence="18">Protein-disulfide reductase</fullName>
        <shortName evidence="18">Disulfide reductase</shortName>
    </alternativeName>
</protein>
<keyword evidence="21" id="KW-1185">Reference proteome</keyword>
<evidence type="ECO:0000256" key="16">
    <source>
        <dbReference type="ARBA" id="ARBA00047388"/>
    </source>
</evidence>
<dbReference type="GO" id="GO:0005886">
    <property type="term" value="C:plasma membrane"/>
    <property type="evidence" value="ECO:0007669"/>
    <property type="project" value="UniProtKB-SubCell"/>
</dbReference>
<dbReference type="Pfam" id="PF11412">
    <property type="entry name" value="DsbD_N"/>
    <property type="match status" value="1"/>
</dbReference>
<sequence length="644" mass="69543" precursor="true">MRVQYFDRLVRICLLGIFASVGLTLSVANAGEPDFLEPEQAFVVTARMGSPDKVELRFDIAKNYYMYRSRFSFAIEPEQVNTFVQLGEASFPPGKIKHDPTFNQDMELYFNELSISVPLTAWPTGQATEPFTLKVTGQGCATAGLCYPPMDFFIKISASPDARSYVVLDHLKAAQPDKLSGAKWGNLLFGSDDVSLASLLASSGLLETALLFFGLGVLLALTPCVLPMVPILSVLLLGQTGDKRELRENRGRGFILAMAYVSGMSVVYTLLGVAAGLSGAGLAAWLQTPWVLTVFALLLAALALAMFDIYQFQMHPSVQTKLTQHQASLRGGRIVAAVVMGALSALIVGPCVAAPLAGALLYLSQTGDVVLGGTALFAMAWGMGVPLLVMGASAGKLMPKAGAWMDGVKHFFGVLLLATAWWMVTPLLPSWIQIIGCAALALFAAVLLRTFDALPMTPVSHHRRYFNKVLRKTIGLLLTVLSVLWLVGVASGGRSLLAPLAHLAALQETSVSQLTVPGLTTKALALERPFQRIKSVQELDALLAQATKPVMLDFYADWCVSCKEMEAFTFIDPKVSQKLGQMILLQADVTANDAQDRELLKRFKLFGPPGIMFFAAGGALREDIRVIGFQDAGRFSATLDRVLN</sequence>
<dbReference type="InterPro" id="IPR022910">
    <property type="entry name" value="Thiol_diS_interchange_DbsD"/>
</dbReference>
<dbReference type="Gene3D" id="3.40.30.10">
    <property type="entry name" value="Glutaredoxin"/>
    <property type="match status" value="1"/>
</dbReference>
<evidence type="ECO:0000313" key="20">
    <source>
        <dbReference type="EMBL" id="PRY98542.1"/>
    </source>
</evidence>
<evidence type="ECO:0000259" key="19">
    <source>
        <dbReference type="PROSITE" id="PS51352"/>
    </source>
</evidence>
<feature type="disulfide bond" description="Redox-active" evidence="18">
    <location>
        <begin position="140"/>
        <end position="146"/>
    </location>
</feature>
<evidence type="ECO:0000256" key="1">
    <source>
        <dbReference type="ARBA" id="ARBA00004429"/>
    </source>
</evidence>
<reference evidence="20 21" key="1">
    <citation type="submission" date="2018-03" db="EMBL/GenBank/DDBJ databases">
        <title>Genomic Encyclopedia of Type Strains, Phase III (KMG-III): the genomes of soil and plant-associated and newly described type strains.</title>
        <authorList>
            <person name="Whitman W."/>
        </authorList>
    </citation>
    <scope>NUCLEOTIDE SEQUENCE [LARGE SCALE GENOMIC DNA]</scope>
    <source>
        <strain evidence="20 21">MWH-P2sevCIIIb</strain>
    </source>
</reference>
<dbReference type="CDD" id="cd02953">
    <property type="entry name" value="DsbDgamma"/>
    <property type="match status" value="1"/>
</dbReference>
<feature type="transmembrane region" description="Helical" evidence="18">
    <location>
        <begin position="258"/>
        <end position="284"/>
    </location>
</feature>
<feature type="transmembrane region" description="Helical" evidence="18">
    <location>
        <begin position="210"/>
        <end position="237"/>
    </location>
</feature>
<feature type="transmembrane region" description="Helical" evidence="18">
    <location>
        <begin position="290"/>
        <end position="313"/>
    </location>
</feature>
<evidence type="ECO:0000256" key="13">
    <source>
        <dbReference type="ARBA" id="ARBA00023136"/>
    </source>
</evidence>
<comment type="caution">
    <text evidence="18">Lacks conserved residue(s) required for the propagation of feature annotation.</text>
</comment>
<dbReference type="InterPro" id="IPR035671">
    <property type="entry name" value="DsbD_gamma"/>
</dbReference>
<feature type="domain" description="Thioredoxin" evidence="19">
    <location>
        <begin position="505"/>
        <end position="644"/>
    </location>
</feature>
<keyword evidence="10 18" id="KW-1133">Transmembrane helix</keyword>
<dbReference type="RefSeq" id="WP_106227242.1">
    <property type="nucleotide sequence ID" value="NZ_PVTV01000012.1"/>
</dbReference>
<dbReference type="NCBIfam" id="NF001419">
    <property type="entry name" value="PRK00293.1"/>
    <property type="match status" value="1"/>
</dbReference>
<dbReference type="AlphaFoldDB" id="A0A2T0XHZ9"/>
<dbReference type="InterPro" id="IPR003834">
    <property type="entry name" value="Cyt_c_assmbl_TM_dom"/>
</dbReference>
<evidence type="ECO:0000256" key="17">
    <source>
        <dbReference type="ARBA" id="ARBA00047804"/>
    </source>
</evidence>
<organism evidence="20 21">
    <name type="scientific">Jezberella montanilacus</name>
    <dbReference type="NCBI Taxonomy" id="323426"/>
    <lineage>
        <taxon>Bacteria</taxon>
        <taxon>Pseudomonadati</taxon>
        <taxon>Pseudomonadota</taxon>
        <taxon>Betaproteobacteria</taxon>
        <taxon>Burkholderiales</taxon>
        <taxon>Alcaligenaceae</taxon>
        <taxon>Jezberella</taxon>
    </lineage>
</organism>
<dbReference type="EMBL" id="PVTV01000012">
    <property type="protein sequence ID" value="PRY98542.1"/>
    <property type="molecule type" value="Genomic_DNA"/>
</dbReference>
<evidence type="ECO:0000256" key="18">
    <source>
        <dbReference type="HAMAP-Rule" id="MF_00399"/>
    </source>
</evidence>
<evidence type="ECO:0000256" key="10">
    <source>
        <dbReference type="ARBA" id="ARBA00022989"/>
    </source>
</evidence>
<dbReference type="Proteomes" id="UP000238308">
    <property type="component" value="Unassembled WGS sequence"/>
</dbReference>
<dbReference type="InterPro" id="IPR028250">
    <property type="entry name" value="DsbDN"/>
</dbReference>
<keyword evidence="12 18" id="KW-0520">NAD</keyword>
<dbReference type="EC" id="1.8.1.8" evidence="18"/>
<dbReference type="PANTHER" id="PTHR32234">
    <property type="entry name" value="THIOL:DISULFIDE INTERCHANGE PROTEIN DSBD"/>
    <property type="match status" value="1"/>
</dbReference>
<feature type="transmembrane region" description="Helical" evidence="18">
    <location>
        <begin position="430"/>
        <end position="448"/>
    </location>
</feature>